<evidence type="ECO:0000313" key="1">
    <source>
        <dbReference type="EMBL" id="OLY79609.1"/>
    </source>
</evidence>
<name>A0A1R0GRV0_9FUNG</name>
<protein>
    <submittedName>
        <fullName evidence="1">Uncharacterized protein</fullName>
    </submittedName>
</protein>
<comment type="caution">
    <text evidence="1">The sequence shown here is derived from an EMBL/GenBank/DDBJ whole genome shotgun (WGS) entry which is preliminary data.</text>
</comment>
<dbReference type="AlphaFoldDB" id="A0A1R0GRV0"/>
<dbReference type="EMBL" id="LSSL01004245">
    <property type="protein sequence ID" value="OLY79609.1"/>
    <property type="molecule type" value="Genomic_DNA"/>
</dbReference>
<keyword evidence="2" id="KW-1185">Reference proteome</keyword>
<sequence length="103" mass="11266">MDFGDCYSGTNIIGQNKDKVFGACDISQPDYLGANSTWAADFLAHVEEKLLDGGDCSIFIFPWYKVWVSDVPPGGKFEQSGDIPDGEDSSLKTINILASNYTF</sequence>
<dbReference type="Proteomes" id="UP000187455">
    <property type="component" value="Unassembled WGS sequence"/>
</dbReference>
<reference evidence="1 2" key="1">
    <citation type="journal article" date="2016" name="Mol. Biol. Evol.">
        <title>Genome-Wide Survey of Gut Fungi (Harpellales) Reveals the First Horizontally Transferred Ubiquitin Gene from a Mosquito Host.</title>
        <authorList>
            <person name="Wang Y."/>
            <person name="White M.M."/>
            <person name="Kvist S."/>
            <person name="Moncalvo J.M."/>
        </authorList>
    </citation>
    <scope>NUCLEOTIDE SEQUENCE [LARGE SCALE GENOMIC DNA]</scope>
    <source>
        <strain evidence="1 2">ALG-7-W6</strain>
    </source>
</reference>
<gene>
    <name evidence="1" type="ORF">AYI68_g6314</name>
</gene>
<proteinExistence type="predicted"/>
<organism evidence="1 2">
    <name type="scientific">Smittium mucronatum</name>
    <dbReference type="NCBI Taxonomy" id="133383"/>
    <lineage>
        <taxon>Eukaryota</taxon>
        <taxon>Fungi</taxon>
        <taxon>Fungi incertae sedis</taxon>
        <taxon>Zoopagomycota</taxon>
        <taxon>Kickxellomycotina</taxon>
        <taxon>Harpellomycetes</taxon>
        <taxon>Harpellales</taxon>
        <taxon>Legeriomycetaceae</taxon>
        <taxon>Smittium</taxon>
    </lineage>
</organism>
<accession>A0A1R0GRV0</accession>
<evidence type="ECO:0000313" key="2">
    <source>
        <dbReference type="Proteomes" id="UP000187455"/>
    </source>
</evidence>